<keyword evidence="2" id="KW-1185">Reference proteome</keyword>
<proteinExistence type="predicted"/>
<evidence type="ECO:0000313" key="2">
    <source>
        <dbReference type="Proteomes" id="UP001352852"/>
    </source>
</evidence>
<name>A0ABU7EPL6_9TELE</name>
<accession>A0ABU7EPL6</accession>
<evidence type="ECO:0000313" key="1">
    <source>
        <dbReference type="EMBL" id="MED6289085.1"/>
    </source>
</evidence>
<reference evidence="1 2" key="1">
    <citation type="submission" date="2021-06" db="EMBL/GenBank/DDBJ databases">
        <authorList>
            <person name="Palmer J.M."/>
        </authorList>
    </citation>
    <scope>NUCLEOTIDE SEQUENCE [LARGE SCALE GENOMIC DNA]</scope>
    <source>
        <strain evidence="1 2">CL_MEX2019</strain>
        <tissue evidence="1">Muscle</tissue>
    </source>
</reference>
<gene>
    <name evidence="1" type="ORF">CHARACLAT_032760</name>
</gene>
<organism evidence="1 2">
    <name type="scientific">Characodon lateralis</name>
    <dbReference type="NCBI Taxonomy" id="208331"/>
    <lineage>
        <taxon>Eukaryota</taxon>
        <taxon>Metazoa</taxon>
        <taxon>Chordata</taxon>
        <taxon>Craniata</taxon>
        <taxon>Vertebrata</taxon>
        <taxon>Euteleostomi</taxon>
        <taxon>Actinopterygii</taxon>
        <taxon>Neopterygii</taxon>
        <taxon>Teleostei</taxon>
        <taxon>Neoteleostei</taxon>
        <taxon>Acanthomorphata</taxon>
        <taxon>Ovalentaria</taxon>
        <taxon>Atherinomorphae</taxon>
        <taxon>Cyprinodontiformes</taxon>
        <taxon>Goodeidae</taxon>
        <taxon>Characodon</taxon>
    </lineage>
</organism>
<dbReference type="Proteomes" id="UP001352852">
    <property type="component" value="Unassembled WGS sequence"/>
</dbReference>
<protein>
    <submittedName>
        <fullName evidence="1">Uncharacterized protein</fullName>
    </submittedName>
</protein>
<dbReference type="EMBL" id="JAHUTJ010063486">
    <property type="protein sequence ID" value="MED6289085.1"/>
    <property type="molecule type" value="Genomic_DNA"/>
</dbReference>
<comment type="caution">
    <text evidence="1">The sequence shown here is derived from an EMBL/GenBank/DDBJ whole genome shotgun (WGS) entry which is preliminary data.</text>
</comment>
<sequence>MQMQLYHTHLILSTGSQPLFRPSIKFSCSPINASAAVVHLIFKNSFHSKTPVHPRVVQRPAPPGPLYQAQNHGDGAFGSAAARLWKSLPTDPREVQSLDSVPV</sequence>